<name>A0A7R7MSQ7_MYCIT</name>
<protein>
    <submittedName>
        <fullName evidence="1">Uncharacterized protein</fullName>
    </submittedName>
</protein>
<gene>
    <name evidence="1" type="ORF">MINTM018_20960</name>
</gene>
<reference evidence="1 2" key="1">
    <citation type="submission" date="2020-12" db="EMBL/GenBank/DDBJ databases">
        <title>Genome sequence of clinical Mycobacterium intracellulare strains.</title>
        <authorList>
            <person name="Tateishi Y."/>
            <person name="Matsumoto S."/>
            <person name="Fukushima Y."/>
            <person name="Nakajima C."/>
            <person name="Suzuki Y."/>
        </authorList>
    </citation>
    <scope>NUCLEOTIDE SEQUENCE [LARGE SCALE GENOMIC DNA]</scope>
    <source>
        <strain evidence="1 2">M018</strain>
    </source>
</reference>
<organism evidence="1 2">
    <name type="scientific">Mycobacterium intracellulare</name>
    <dbReference type="NCBI Taxonomy" id="1767"/>
    <lineage>
        <taxon>Bacteria</taxon>
        <taxon>Bacillati</taxon>
        <taxon>Actinomycetota</taxon>
        <taxon>Actinomycetes</taxon>
        <taxon>Mycobacteriales</taxon>
        <taxon>Mycobacteriaceae</taxon>
        <taxon>Mycobacterium</taxon>
        <taxon>Mycobacterium avium complex (MAC)</taxon>
    </lineage>
</organism>
<dbReference type="EMBL" id="AP024255">
    <property type="protein sequence ID" value="BCO99326.1"/>
    <property type="molecule type" value="Genomic_DNA"/>
</dbReference>
<dbReference type="AlphaFoldDB" id="A0A7R7MSQ7"/>
<dbReference type="Proteomes" id="UP000595205">
    <property type="component" value="Chromosome"/>
</dbReference>
<dbReference type="RefSeq" id="WP_142305310.1">
    <property type="nucleotide sequence ID" value="NZ_AP024255.1"/>
</dbReference>
<evidence type="ECO:0000313" key="1">
    <source>
        <dbReference type="EMBL" id="BCO99326.1"/>
    </source>
</evidence>
<accession>A0A7R7MSQ7</accession>
<evidence type="ECO:0000313" key="2">
    <source>
        <dbReference type="Proteomes" id="UP000595205"/>
    </source>
</evidence>
<proteinExistence type="predicted"/>
<sequence>MDSSASRYVLVVRPRVEQQGDQSWKAWYPKSDWHVMADTKDNAAQKLRDEFERRLNAGEVDTEPEESLLERHLTDPIPGVYAIDRDVYMRMRTGPNFRSDLDALIARIDGEH</sequence>